<name>J3F0F9_9EURY</name>
<dbReference type="SUPFAM" id="SSF46785">
    <property type="entry name" value="Winged helix' DNA-binding domain"/>
    <property type="match status" value="1"/>
</dbReference>
<evidence type="ECO:0000313" key="2">
    <source>
        <dbReference type="Proteomes" id="UP000007813"/>
    </source>
</evidence>
<dbReference type="eggNOG" id="arCOG03924">
    <property type="taxonomic scope" value="Archaea"/>
</dbReference>
<dbReference type="Proteomes" id="UP000007813">
    <property type="component" value="Unassembled WGS sequence"/>
</dbReference>
<dbReference type="InterPro" id="IPR036390">
    <property type="entry name" value="WH_DNA-bd_sf"/>
</dbReference>
<dbReference type="RefSeq" id="WP_009374642.1">
    <property type="nucleotide sequence ID" value="NZ_ALJD01000002.1"/>
</dbReference>
<dbReference type="AlphaFoldDB" id="J3F0F9"/>
<proteinExistence type="predicted"/>
<reference evidence="1 2" key="1">
    <citation type="journal article" date="2012" name="J. Bacteriol.">
        <title>Draft Genome Sequence of the Extremely Halophilic Archaeon Halogranum salarium B-1T.</title>
        <authorList>
            <person name="Kim K.K."/>
            <person name="Lee K.C."/>
            <person name="Lee J.S."/>
        </authorList>
    </citation>
    <scope>NUCLEOTIDE SEQUENCE [LARGE SCALE GENOMIC DNA]</scope>
    <source>
        <strain evidence="1 2">B-1</strain>
    </source>
</reference>
<dbReference type="InterPro" id="IPR036388">
    <property type="entry name" value="WH-like_DNA-bd_sf"/>
</dbReference>
<sequence length="117" mass="13354">MKLVDPTDFEILEVMSEGKRQTAPNVAAHLDRKRQYMNDRLSALAGMGLVERVGPSKRSGMYVITTKGRVALNLRDQYSHADTDRFAELVENHSSIVEEQNKVDRAFERFPKSEEDN</sequence>
<organism evidence="1 2">
    <name type="scientific">Halogranum salarium B-1</name>
    <dbReference type="NCBI Taxonomy" id="1210908"/>
    <lineage>
        <taxon>Archaea</taxon>
        <taxon>Methanobacteriati</taxon>
        <taxon>Methanobacteriota</taxon>
        <taxon>Stenosarchaea group</taxon>
        <taxon>Halobacteria</taxon>
        <taxon>Halobacteriales</taxon>
        <taxon>Haloferacaceae</taxon>
    </lineage>
</organism>
<accession>J3F0F9</accession>
<gene>
    <name evidence="1" type="ORF">HSB1_06080</name>
</gene>
<evidence type="ECO:0000313" key="1">
    <source>
        <dbReference type="EMBL" id="EJN61567.1"/>
    </source>
</evidence>
<protein>
    <submittedName>
        <fullName evidence="1">Phage PhiH1 repressor protein</fullName>
    </submittedName>
</protein>
<comment type="caution">
    <text evidence="1">The sequence shown here is derived from an EMBL/GenBank/DDBJ whole genome shotgun (WGS) entry which is preliminary data.</text>
</comment>
<dbReference type="EMBL" id="ALJD01000002">
    <property type="protein sequence ID" value="EJN61567.1"/>
    <property type="molecule type" value="Genomic_DNA"/>
</dbReference>
<dbReference type="Gene3D" id="1.10.10.10">
    <property type="entry name" value="Winged helix-like DNA-binding domain superfamily/Winged helix DNA-binding domain"/>
    <property type="match status" value="1"/>
</dbReference>